<dbReference type="EMBL" id="JABFJW010000175">
    <property type="protein sequence ID" value="NOK11694.1"/>
    <property type="molecule type" value="Genomic_DNA"/>
</dbReference>
<reference evidence="2 3" key="1">
    <citation type="submission" date="2020-05" db="EMBL/GenBank/DDBJ databases">
        <authorList>
            <person name="Whitworth D."/>
        </authorList>
    </citation>
    <scope>NUCLEOTIDE SEQUENCE [LARGE SCALE GENOMIC DNA]</scope>
    <source>
        <strain evidence="2 3">CA046A</strain>
    </source>
</reference>
<dbReference type="Proteomes" id="UP000528460">
    <property type="component" value="Unassembled WGS sequence"/>
</dbReference>
<protein>
    <submittedName>
        <fullName evidence="2">Uncharacterized protein</fullName>
    </submittedName>
</protein>
<sequence>MRDGTPFDMVAVVRIGAMVEMKLVGLKQIIAWADAWVMKLDDSPLWLLELCTAPDADTALGLTLNIPMLPFAATPEEIRARDADRLACLFLRYRRGELSWGDFLFIGGQFLDGAHGPWECETFFMQLNLLERMGFPEDLMRSQREDIERELRDALERMEAAHRRFEAEARGD</sequence>
<name>A0A7Y4NF75_9BACT</name>
<evidence type="ECO:0000313" key="3">
    <source>
        <dbReference type="Proteomes" id="UP000528460"/>
    </source>
</evidence>
<evidence type="ECO:0000313" key="2">
    <source>
        <dbReference type="EMBL" id="NOK11694.1"/>
    </source>
</evidence>
<accession>A0A7Y4NF75</accession>
<organism evidence="2 3">
    <name type="scientific">Corallococcus exercitus</name>
    <dbReference type="NCBI Taxonomy" id="2316736"/>
    <lineage>
        <taxon>Bacteria</taxon>
        <taxon>Pseudomonadati</taxon>
        <taxon>Myxococcota</taxon>
        <taxon>Myxococcia</taxon>
        <taxon>Myxococcales</taxon>
        <taxon>Cystobacterineae</taxon>
        <taxon>Myxococcaceae</taxon>
        <taxon>Corallococcus</taxon>
    </lineage>
</organism>
<gene>
    <name evidence="2" type="ORF">HNS30_21875</name>
</gene>
<feature type="coiled-coil region" evidence="1">
    <location>
        <begin position="137"/>
        <end position="168"/>
    </location>
</feature>
<proteinExistence type="predicted"/>
<evidence type="ECO:0000256" key="1">
    <source>
        <dbReference type="SAM" id="Coils"/>
    </source>
</evidence>
<keyword evidence="1" id="KW-0175">Coiled coil</keyword>
<dbReference type="AlphaFoldDB" id="A0A7Y4NF75"/>
<comment type="caution">
    <text evidence="2">The sequence shown here is derived from an EMBL/GenBank/DDBJ whole genome shotgun (WGS) entry which is preliminary data.</text>
</comment>
<dbReference type="RefSeq" id="WP_171417584.1">
    <property type="nucleotide sequence ID" value="NZ_JABFJW010000175.1"/>
</dbReference>